<keyword evidence="4" id="KW-1185">Reference proteome</keyword>
<organism evidence="1 3">
    <name type="scientific">Enterocloster clostridioformis</name>
    <dbReference type="NCBI Taxonomy" id="1531"/>
    <lineage>
        <taxon>Bacteria</taxon>
        <taxon>Bacillati</taxon>
        <taxon>Bacillota</taxon>
        <taxon>Clostridia</taxon>
        <taxon>Lachnospirales</taxon>
        <taxon>Lachnospiraceae</taxon>
        <taxon>Enterocloster</taxon>
    </lineage>
</organism>
<dbReference type="Proteomes" id="UP000095512">
    <property type="component" value="Unassembled WGS sequence"/>
</dbReference>
<dbReference type="AlphaFoldDB" id="A0A174NJA0"/>
<protein>
    <submittedName>
        <fullName evidence="1">Uncharacterized protein</fullName>
    </submittedName>
</protein>
<reference evidence="1 3" key="1">
    <citation type="submission" date="2015-09" db="EMBL/GenBank/DDBJ databases">
        <authorList>
            <consortium name="Pathogen Informatics"/>
        </authorList>
    </citation>
    <scope>NUCLEOTIDE SEQUENCE [LARGE SCALE GENOMIC DNA]</scope>
    <source>
        <strain evidence="1 3">2789STDY5834865</strain>
    </source>
</reference>
<evidence type="ECO:0000313" key="3">
    <source>
        <dbReference type="Proteomes" id="UP000095512"/>
    </source>
</evidence>
<evidence type="ECO:0000313" key="1">
    <source>
        <dbReference type="EMBL" id="CUP48812.1"/>
    </source>
</evidence>
<dbReference type="EMBL" id="UAVW01000001">
    <property type="protein sequence ID" value="SQB04122.1"/>
    <property type="molecule type" value="Genomic_DNA"/>
</dbReference>
<proteinExistence type="predicted"/>
<gene>
    <name evidence="1" type="ORF">ERS852480_03426</name>
    <name evidence="2" type="ORF">NCTC11224_00515</name>
</gene>
<dbReference type="Proteomes" id="UP000251853">
    <property type="component" value="Unassembled WGS sequence"/>
</dbReference>
<evidence type="ECO:0000313" key="4">
    <source>
        <dbReference type="Proteomes" id="UP000251853"/>
    </source>
</evidence>
<dbReference type="RefSeq" id="WP_022202142.1">
    <property type="nucleotide sequence ID" value="NZ_CARCJL010000051.1"/>
</dbReference>
<evidence type="ECO:0000313" key="2">
    <source>
        <dbReference type="EMBL" id="SQB04122.1"/>
    </source>
</evidence>
<name>A0A174NJA0_9FIRM</name>
<accession>A0A174NJA0</accession>
<sequence length="58" mass="6857">MFDYSFCIPNMYFKSANRYLEKEIQHEKMYASILQNMTLDELLDTDETIITNAAAAWI</sequence>
<reference evidence="2 4" key="2">
    <citation type="submission" date="2018-06" db="EMBL/GenBank/DDBJ databases">
        <authorList>
            <consortium name="Pathogen Informatics"/>
            <person name="Doyle S."/>
        </authorList>
    </citation>
    <scope>NUCLEOTIDE SEQUENCE [LARGE SCALE GENOMIC DNA]</scope>
    <source>
        <strain evidence="2 4">NCTC11224</strain>
    </source>
</reference>
<dbReference type="EMBL" id="CZAB01000036">
    <property type="protein sequence ID" value="CUP48812.1"/>
    <property type="molecule type" value="Genomic_DNA"/>
</dbReference>